<reference evidence="1 2" key="1">
    <citation type="submission" date="2024-03" db="EMBL/GenBank/DDBJ databases">
        <authorList>
            <person name="Martinez-Hernandez J."/>
        </authorList>
    </citation>
    <scope>NUCLEOTIDE SEQUENCE [LARGE SCALE GENOMIC DNA]</scope>
</reference>
<evidence type="ECO:0000313" key="1">
    <source>
        <dbReference type="EMBL" id="CAL0332968.1"/>
    </source>
</evidence>
<dbReference type="EMBL" id="CAXHTB010000024">
    <property type="protein sequence ID" value="CAL0332968.1"/>
    <property type="molecule type" value="Genomic_DNA"/>
</dbReference>
<organism evidence="1 2">
    <name type="scientific">Lupinus luteus</name>
    <name type="common">European yellow lupine</name>
    <dbReference type="NCBI Taxonomy" id="3873"/>
    <lineage>
        <taxon>Eukaryota</taxon>
        <taxon>Viridiplantae</taxon>
        <taxon>Streptophyta</taxon>
        <taxon>Embryophyta</taxon>
        <taxon>Tracheophyta</taxon>
        <taxon>Spermatophyta</taxon>
        <taxon>Magnoliopsida</taxon>
        <taxon>eudicotyledons</taxon>
        <taxon>Gunneridae</taxon>
        <taxon>Pentapetalae</taxon>
        <taxon>rosids</taxon>
        <taxon>fabids</taxon>
        <taxon>Fabales</taxon>
        <taxon>Fabaceae</taxon>
        <taxon>Papilionoideae</taxon>
        <taxon>50 kb inversion clade</taxon>
        <taxon>genistoids sensu lato</taxon>
        <taxon>core genistoids</taxon>
        <taxon>Genisteae</taxon>
        <taxon>Lupinus</taxon>
    </lineage>
</organism>
<evidence type="ECO:0000313" key="2">
    <source>
        <dbReference type="Proteomes" id="UP001497480"/>
    </source>
</evidence>
<comment type="caution">
    <text evidence="1">The sequence shown here is derived from an EMBL/GenBank/DDBJ whole genome shotgun (WGS) entry which is preliminary data.</text>
</comment>
<dbReference type="AlphaFoldDB" id="A0AAV1YJ30"/>
<protein>
    <submittedName>
        <fullName evidence="1">Uncharacterized protein</fullName>
    </submittedName>
</protein>
<dbReference type="Proteomes" id="UP001497480">
    <property type="component" value="Unassembled WGS sequence"/>
</dbReference>
<name>A0AAV1YJ30_LUPLU</name>
<sequence>MRTNILSLHFKIGKGFPVLVSGDQNESNTISNWTERGRSRIRKMKVISSEDSNEENKIPMFKRVVGGMRAL</sequence>
<gene>
    <name evidence="1" type="ORF">LLUT_LOCUS34028</name>
</gene>
<keyword evidence="2" id="KW-1185">Reference proteome</keyword>
<accession>A0AAV1YJ30</accession>
<proteinExistence type="predicted"/>